<sequence length="247" mass="27512">MLRVEGVCKSYSKGGWFRKRQQQVLYDISFDWNQGECLGIIGESGSGKSTLGRLLLGIEKPDRGNITFAGKPVTDRRTRMGGISAVFQDYTSSINPFYTVEQAMLEPLQLAMKEQKMRESKMEGLLVQVGLDASYLPKYPHELSGGEAQRVCIARALATEPACIVLDEAISSLDGSVQTQVLELLKSLRTSHGMGYIFITHDIQAASYLCDSVMIFRSGQIEEMIQVERLGDVQSLYAKELLRKIMV</sequence>
<dbReference type="InterPro" id="IPR027417">
    <property type="entry name" value="P-loop_NTPase"/>
</dbReference>
<dbReference type="AlphaFoldDB" id="A0A3M8DFB8"/>
<dbReference type="Gene3D" id="3.40.50.300">
    <property type="entry name" value="P-loop containing nucleotide triphosphate hydrolases"/>
    <property type="match status" value="1"/>
</dbReference>
<organism evidence="6 7">
    <name type="scientific">Brevibacillus nitrificans</name>
    <dbReference type="NCBI Taxonomy" id="651560"/>
    <lineage>
        <taxon>Bacteria</taxon>
        <taxon>Bacillati</taxon>
        <taxon>Bacillota</taxon>
        <taxon>Bacilli</taxon>
        <taxon>Bacillales</taxon>
        <taxon>Paenibacillaceae</taxon>
        <taxon>Brevibacillus</taxon>
    </lineage>
</organism>
<evidence type="ECO:0000313" key="6">
    <source>
        <dbReference type="EMBL" id="RNB86743.1"/>
    </source>
</evidence>
<keyword evidence="2" id="KW-0813">Transport</keyword>
<feature type="domain" description="ABC transporter" evidence="5">
    <location>
        <begin position="2"/>
        <end position="243"/>
    </location>
</feature>
<dbReference type="PANTHER" id="PTHR43776:SF7">
    <property type="entry name" value="D,D-DIPEPTIDE TRANSPORT ATP-BINDING PROTEIN DDPF-RELATED"/>
    <property type="match status" value="1"/>
</dbReference>
<dbReference type="PROSITE" id="PS50893">
    <property type="entry name" value="ABC_TRANSPORTER_2"/>
    <property type="match status" value="1"/>
</dbReference>
<dbReference type="GO" id="GO:0005524">
    <property type="term" value="F:ATP binding"/>
    <property type="evidence" value="ECO:0007669"/>
    <property type="project" value="UniProtKB-KW"/>
</dbReference>
<keyword evidence="4 6" id="KW-0067">ATP-binding</keyword>
<keyword evidence="3" id="KW-0547">Nucleotide-binding</keyword>
<dbReference type="InterPro" id="IPR003439">
    <property type="entry name" value="ABC_transporter-like_ATP-bd"/>
</dbReference>
<evidence type="ECO:0000313" key="7">
    <source>
        <dbReference type="Proteomes" id="UP000269573"/>
    </source>
</evidence>
<dbReference type="InterPro" id="IPR003593">
    <property type="entry name" value="AAA+_ATPase"/>
</dbReference>
<dbReference type="Proteomes" id="UP000269573">
    <property type="component" value="Unassembled WGS sequence"/>
</dbReference>
<dbReference type="PROSITE" id="PS00211">
    <property type="entry name" value="ABC_TRANSPORTER_1"/>
    <property type="match status" value="1"/>
</dbReference>
<evidence type="ECO:0000256" key="1">
    <source>
        <dbReference type="ARBA" id="ARBA00005417"/>
    </source>
</evidence>
<gene>
    <name evidence="6" type="ORF">EDM59_11305</name>
</gene>
<dbReference type="Pfam" id="PF00005">
    <property type="entry name" value="ABC_tran"/>
    <property type="match status" value="1"/>
</dbReference>
<dbReference type="GO" id="GO:0016887">
    <property type="term" value="F:ATP hydrolysis activity"/>
    <property type="evidence" value="ECO:0007669"/>
    <property type="project" value="InterPro"/>
</dbReference>
<comment type="similarity">
    <text evidence="1">Belongs to the ABC transporter superfamily.</text>
</comment>
<name>A0A3M8DFB8_9BACL</name>
<dbReference type="InterPro" id="IPR050319">
    <property type="entry name" value="ABC_transp_ATP-bind"/>
</dbReference>
<evidence type="ECO:0000259" key="5">
    <source>
        <dbReference type="PROSITE" id="PS50893"/>
    </source>
</evidence>
<proteinExistence type="inferred from homology"/>
<evidence type="ECO:0000256" key="3">
    <source>
        <dbReference type="ARBA" id="ARBA00022741"/>
    </source>
</evidence>
<evidence type="ECO:0000256" key="2">
    <source>
        <dbReference type="ARBA" id="ARBA00022448"/>
    </source>
</evidence>
<keyword evidence="7" id="KW-1185">Reference proteome</keyword>
<dbReference type="RefSeq" id="WP_122923692.1">
    <property type="nucleotide sequence ID" value="NZ_RHHU01000005.1"/>
</dbReference>
<protein>
    <submittedName>
        <fullName evidence="6">ABC transporter ATP-binding protein</fullName>
    </submittedName>
</protein>
<evidence type="ECO:0000256" key="4">
    <source>
        <dbReference type="ARBA" id="ARBA00022840"/>
    </source>
</evidence>
<reference evidence="6 7" key="1">
    <citation type="submission" date="2018-10" db="EMBL/GenBank/DDBJ databases">
        <title>Phylogenomics of Brevibacillus.</title>
        <authorList>
            <person name="Dunlap C."/>
        </authorList>
    </citation>
    <scope>NUCLEOTIDE SEQUENCE [LARGE SCALE GENOMIC DNA]</scope>
    <source>
        <strain evidence="6 7">JCM 15774</strain>
    </source>
</reference>
<dbReference type="GO" id="GO:0055085">
    <property type="term" value="P:transmembrane transport"/>
    <property type="evidence" value="ECO:0007669"/>
    <property type="project" value="UniProtKB-ARBA"/>
</dbReference>
<dbReference type="PANTHER" id="PTHR43776">
    <property type="entry name" value="TRANSPORT ATP-BINDING PROTEIN"/>
    <property type="match status" value="1"/>
</dbReference>
<dbReference type="SMART" id="SM00382">
    <property type="entry name" value="AAA"/>
    <property type="match status" value="1"/>
</dbReference>
<accession>A0A3M8DFB8</accession>
<dbReference type="EMBL" id="RHHU01000005">
    <property type="protein sequence ID" value="RNB86743.1"/>
    <property type="molecule type" value="Genomic_DNA"/>
</dbReference>
<dbReference type="SUPFAM" id="SSF52540">
    <property type="entry name" value="P-loop containing nucleoside triphosphate hydrolases"/>
    <property type="match status" value="1"/>
</dbReference>
<dbReference type="CDD" id="cd03257">
    <property type="entry name" value="ABC_NikE_OppD_transporters"/>
    <property type="match status" value="1"/>
</dbReference>
<comment type="caution">
    <text evidence="6">The sequence shown here is derived from an EMBL/GenBank/DDBJ whole genome shotgun (WGS) entry which is preliminary data.</text>
</comment>
<dbReference type="InterPro" id="IPR017871">
    <property type="entry name" value="ABC_transporter-like_CS"/>
</dbReference>